<sequence length="1630" mass="182073">MCWIICSILLVIRSVTLCHGQAEQTESVLTGILGPPRQLSLGIACKITRPCIKAAWLPPAVSPTDESEQTSKQSAWNHLVAYRVRYSLVTASDPIDERPHKRSEKDLPFLRMMEKNVTRLQFTTTAGEHLFGVGYEVRVAAVGKNFISPEVTERILIPEAAPSDAPIDFRVATGDETSVHLTWKPPRFQYRNGNITQYQVRCYVLDQEESTEKLHRVTANELVIADLTPATHACLVRAWTKVGPGPWSNRILFRIQGSAPPTPTDVHAFRTSSTTARLEWSMPSGRIATAHFMVYYTSESEVVPVTQWSSRLTKGEFMELTNLDPKLSYAVKVSAFDEKGHESVPSKTVYMPAMIPLDEGSLSISRPRPQIGTERLGLMKRPDYYAVRNLKCASQTPSSIGLEWIGPVEFKDLLEYEITLNGRKEFLTEHGVLKSVHLGERQVRQPHQHATRYPSWYPSIAGRHLPDQLLQFLQVTDLEPYSRYEFTVRPLYHLRPAIGGMDQTDGVSVTVICQTEWKKPHLVEPPELEAVHPAPKDSITGGTLLELRIQRITEQNGPIHDYFVLISPYDCANEAGTPTDQLPDKFTLEVLSDNLQQPGKEYAPYLATRGSPQDLFKQNQNTAIVIVGSEQALRISRAVADNRREISGNQSFDGILRHIRSATLEDGFAATDEFEIRVTNKPIDPSCVYRAALIACSKYPTGRYLCAYSPWSEPIDPKLDDLSNVYQPSAKSGRIHAISKFTILVIGLTCGLVFFALLSIILACVLRYRKRHLTERHILGSAVQWDAQFCGDVMKSMHTDETATTLAFHTSSRRSNESKPFYKRTPSSDVFLNLSSSGLNSPSTSSMGLQMMHPMYPSAGGLAAAAVPGRLITSQSLRSTESPGMSGVVNDFFLTNLASNELPVQPVGDIPKSPDNGRRTGFIHCDKKGNAVECIAAVSDHVGGVDSPDIKTEMSPTVQIHTSPSFSTASNELFPGRQPISVPVFLQMIRQNAGDWTKHAQEEFRALELVHPRGSLSTTFGSLEQNRTKNRQQTVVPFDHNRVTLNPVYGTTKTDYINASYISGHRKPNAYIATQSPLNETCEDFWSMVWDQKSCTIVMLCRLTEIGENMCDRYWPIHGSCHYGRISVTHLETTELAYYVLRKFLIHCATDQRTVWQLQYTEWPKDQTPKYAASFLTFLRRTGAISSPSYGPVIVHCALGTSRTGIFISTDILLEQAKCEGVIDIPGVAAQLRTERMGMIETDIQYDSIYRIISEAIVDGNTEVLARNFFTHIQQLDEIQTSALTDLSGGIGVIKTACNGFGLTGFQLEFRKINATAPVLKSQGRSVSEAGQVMLTCLTNLNGIKYVDSGDEALSAVNISKNRMPQAVPFDSNRVPLCPIRGVDGSDYINASFVDGYQARKAFIACQSPMISTVEDFWRMVWEQKSDVIVMLCDLIEGGKEKCHQYWPSTKPSRYQFFVIDPTAKYHMSGHILREFKITDARDGESRTVRHFQYTRWPERGVPSSGDSLIDLIGQVHKIRAMSKENTPVTVHCSSGTGRTGVFIALSNVFERLRQESVVDMYATVKLLRQQRVGLVQTDEQYRFCYLATLDYLTSFDLCTQPSQPENPQTTTLGSPCTQPKTHYAVMTST</sequence>
<dbReference type="Gene3D" id="2.60.40.10">
    <property type="entry name" value="Immunoglobulins"/>
    <property type="match status" value="2"/>
</dbReference>
<evidence type="ECO:0000256" key="10">
    <source>
        <dbReference type="ARBA" id="ARBA00051722"/>
    </source>
</evidence>
<comment type="catalytic activity">
    <reaction evidence="10">
        <text>O-phospho-L-tyrosyl-[protein] + H2O = L-tyrosyl-[protein] + phosphate</text>
        <dbReference type="Rhea" id="RHEA:10684"/>
        <dbReference type="Rhea" id="RHEA-COMP:10136"/>
        <dbReference type="Rhea" id="RHEA-COMP:20101"/>
        <dbReference type="ChEBI" id="CHEBI:15377"/>
        <dbReference type="ChEBI" id="CHEBI:43474"/>
        <dbReference type="ChEBI" id="CHEBI:46858"/>
        <dbReference type="ChEBI" id="CHEBI:61978"/>
        <dbReference type="EC" id="3.1.3.48"/>
    </reaction>
</comment>
<dbReference type="InterPro" id="IPR016130">
    <property type="entry name" value="Tyr_Pase_AS"/>
</dbReference>
<dbReference type="PROSITE" id="PS50853">
    <property type="entry name" value="FN3"/>
    <property type="match status" value="2"/>
</dbReference>
<dbReference type="EMBL" id="JXXN02000640">
    <property type="protein sequence ID" value="THD26742.1"/>
    <property type="molecule type" value="Genomic_DNA"/>
</dbReference>
<dbReference type="SUPFAM" id="SSF52799">
    <property type="entry name" value="(Phosphotyrosine protein) phosphatases II"/>
    <property type="match status" value="2"/>
</dbReference>
<feature type="chain" id="PRO_5020022704" description="protein-tyrosine-phosphatase" evidence="12">
    <location>
        <begin position="21"/>
        <end position="1630"/>
    </location>
</feature>
<dbReference type="InterPro" id="IPR013783">
    <property type="entry name" value="Ig-like_fold"/>
</dbReference>
<dbReference type="Pfam" id="PF00102">
    <property type="entry name" value="Y_phosphatase"/>
    <property type="match status" value="2"/>
</dbReference>
<comment type="caution">
    <text evidence="16">The sequence shown here is derived from an EMBL/GenBank/DDBJ whole genome shotgun (WGS) entry which is preliminary data.</text>
</comment>
<evidence type="ECO:0000256" key="4">
    <source>
        <dbReference type="ARBA" id="ARBA00022729"/>
    </source>
</evidence>
<evidence type="ECO:0000256" key="11">
    <source>
        <dbReference type="SAM" id="Phobius"/>
    </source>
</evidence>
<keyword evidence="3 11" id="KW-0812">Transmembrane</keyword>
<keyword evidence="6" id="KW-0904">Protein phosphatase</keyword>
<keyword evidence="5" id="KW-0378">Hydrolase</keyword>
<evidence type="ECO:0000256" key="5">
    <source>
        <dbReference type="ARBA" id="ARBA00022801"/>
    </source>
</evidence>
<comment type="subcellular location">
    <subcellularLocation>
        <location evidence="1">Membrane</location>
        <topology evidence="1">Single-pass membrane protein</topology>
    </subcellularLocation>
</comment>
<dbReference type="InterPro" id="IPR000387">
    <property type="entry name" value="Tyr_Pase_dom"/>
</dbReference>
<organism evidence="16 17">
    <name type="scientific">Fasciola hepatica</name>
    <name type="common">Liver fluke</name>
    <dbReference type="NCBI Taxonomy" id="6192"/>
    <lineage>
        <taxon>Eukaryota</taxon>
        <taxon>Metazoa</taxon>
        <taxon>Spiralia</taxon>
        <taxon>Lophotrochozoa</taxon>
        <taxon>Platyhelminthes</taxon>
        <taxon>Trematoda</taxon>
        <taxon>Digenea</taxon>
        <taxon>Plagiorchiida</taxon>
        <taxon>Echinostomata</taxon>
        <taxon>Echinostomatoidea</taxon>
        <taxon>Fasciolidae</taxon>
        <taxon>Fasciola</taxon>
    </lineage>
</organism>
<dbReference type="InterPro" id="IPR000242">
    <property type="entry name" value="PTP_cat"/>
</dbReference>
<keyword evidence="17" id="KW-1185">Reference proteome</keyword>
<dbReference type="EC" id="3.1.3.48" evidence="2"/>
<evidence type="ECO:0000256" key="8">
    <source>
        <dbReference type="ARBA" id="ARBA00023136"/>
    </source>
</evidence>
<evidence type="ECO:0000313" key="17">
    <source>
        <dbReference type="Proteomes" id="UP000230066"/>
    </source>
</evidence>
<dbReference type="Pfam" id="PF00041">
    <property type="entry name" value="fn3"/>
    <property type="match status" value="2"/>
</dbReference>
<dbReference type="GO" id="GO:0004725">
    <property type="term" value="F:protein tyrosine phosphatase activity"/>
    <property type="evidence" value="ECO:0007669"/>
    <property type="project" value="UniProtKB-EC"/>
</dbReference>
<dbReference type="PROSITE" id="PS50055">
    <property type="entry name" value="TYR_PHOSPHATASE_PTP"/>
    <property type="match status" value="2"/>
</dbReference>
<feature type="signal peptide" evidence="12">
    <location>
        <begin position="1"/>
        <end position="20"/>
    </location>
</feature>
<dbReference type="SMART" id="SM00404">
    <property type="entry name" value="PTPc_motif"/>
    <property type="match status" value="2"/>
</dbReference>
<evidence type="ECO:0000256" key="2">
    <source>
        <dbReference type="ARBA" id="ARBA00013064"/>
    </source>
</evidence>
<evidence type="ECO:0000256" key="6">
    <source>
        <dbReference type="ARBA" id="ARBA00022912"/>
    </source>
</evidence>
<dbReference type="PANTHER" id="PTHR46957">
    <property type="entry name" value="CYTOKINE RECEPTOR"/>
    <property type="match status" value="1"/>
</dbReference>
<dbReference type="InterPro" id="IPR003961">
    <property type="entry name" value="FN3_dom"/>
</dbReference>
<keyword evidence="7 11" id="KW-1133">Transmembrane helix</keyword>
<feature type="domain" description="Tyrosine-protein phosphatase" evidence="13">
    <location>
        <begin position="1000"/>
        <end position="1256"/>
    </location>
</feature>
<dbReference type="Gene3D" id="3.90.190.10">
    <property type="entry name" value="Protein tyrosine phosphatase superfamily"/>
    <property type="match status" value="2"/>
</dbReference>
<dbReference type="Proteomes" id="UP000230066">
    <property type="component" value="Unassembled WGS sequence"/>
</dbReference>
<dbReference type="PROSITE" id="PS50056">
    <property type="entry name" value="TYR_PHOSPHATASE_2"/>
    <property type="match status" value="2"/>
</dbReference>
<evidence type="ECO:0000256" key="9">
    <source>
        <dbReference type="ARBA" id="ARBA00023180"/>
    </source>
</evidence>
<evidence type="ECO:0000256" key="12">
    <source>
        <dbReference type="SAM" id="SignalP"/>
    </source>
</evidence>
<feature type="domain" description="Tyrosine specific protein phosphatases" evidence="14">
    <location>
        <begin position="1173"/>
        <end position="1247"/>
    </location>
</feature>
<dbReference type="FunFam" id="3.90.190.10:FF:000102">
    <property type="entry name" value="Receptor-type tyrosine-protein phosphatase"/>
    <property type="match status" value="2"/>
</dbReference>
<dbReference type="PRINTS" id="PR00700">
    <property type="entry name" value="PRTYPHPHTASE"/>
</dbReference>
<protein>
    <recommendedName>
        <fullName evidence="2">protein-tyrosine-phosphatase</fullName>
        <ecNumber evidence="2">3.1.3.48</ecNumber>
    </recommendedName>
</protein>
<evidence type="ECO:0000256" key="7">
    <source>
        <dbReference type="ARBA" id="ARBA00022989"/>
    </source>
</evidence>
<dbReference type="SMART" id="SM00060">
    <property type="entry name" value="FN3"/>
    <property type="match status" value="4"/>
</dbReference>
<reference evidence="16" key="1">
    <citation type="submission" date="2019-03" db="EMBL/GenBank/DDBJ databases">
        <title>Improved annotation for the trematode Fasciola hepatica.</title>
        <authorList>
            <person name="Choi Y.-J."/>
            <person name="Martin J."/>
            <person name="Mitreva M."/>
        </authorList>
    </citation>
    <scope>NUCLEOTIDE SEQUENCE [LARGE SCALE GENOMIC DNA]</scope>
</reference>
<dbReference type="SMART" id="SM00194">
    <property type="entry name" value="PTPc"/>
    <property type="match status" value="2"/>
</dbReference>
<feature type="domain" description="Tyrosine-protein phosphatase" evidence="13">
    <location>
        <begin position="1358"/>
        <end position="1592"/>
    </location>
</feature>
<dbReference type="InterPro" id="IPR036116">
    <property type="entry name" value="FN3_sf"/>
</dbReference>
<evidence type="ECO:0000259" key="13">
    <source>
        <dbReference type="PROSITE" id="PS50055"/>
    </source>
</evidence>
<dbReference type="CDD" id="cd00063">
    <property type="entry name" value="FN3"/>
    <property type="match status" value="2"/>
</dbReference>
<dbReference type="GO" id="GO:0016020">
    <property type="term" value="C:membrane"/>
    <property type="evidence" value="ECO:0007669"/>
    <property type="project" value="UniProtKB-SubCell"/>
</dbReference>
<evidence type="ECO:0000256" key="1">
    <source>
        <dbReference type="ARBA" id="ARBA00004167"/>
    </source>
</evidence>
<dbReference type="SUPFAM" id="SSF49265">
    <property type="entry name" value="Fibronectin type III"/>
    <property type="match status" value="3"/>
</dbReference>
<accession>A0A4E0S1Q8</accession>
<keyword evidence="16" id="KW-0675">Receptor</keyword>
<keyword evidence="9" id="KW-0325">Glycoprotein</keyword>
<dbReference type="InterPro" id="IPR050713">
    <property type="entry name" value="RTP_Phos/Ushers"/>
</dbReference>
<feature type="domain" description="Fibronectin type-III" evidence="15">
    <location>
        <begin position="165"/>
        <end position="258"/>
    </location>
</feature>
<evidence type="ECO:0000256" key="3">
    <source>
        <dbReference type="ARBA" id="ARBA00022692"/>
    </source>
</evidence>
<dbReference type="InterPro" id="IPR029021">
    <property type="entry name" value="Prot-tyrosine_phosphatase-like"/>
</dbReference>
<evidence type="ECO:0000259" key="15">
    <source>
        <dbReference type="PROSITE" id="PS50853"/>
    </source>
</evidence>
<feature type="transmembrane region" description="Helical" evidence="11">
    <location>
        <begin position="741"/>
        <end position="766"/>
    </location>
</feature>
<gene>
    <name evidence="16" type="ORF">D915_002591</name>
</gene>
<dbReference type="InterPro" id="IPR003595">
    <property type="entry name" value="Tyr_Pase_cat"/>
</dbReference>
<name>A0A4E0S1Q8_FASHE</name>
<feature type="domain" description="Tyrosine specific protein phosphatases" evidence="14">
    <location>
        <begin position="1510"/>
        <end position="1583"/>
    </location>
</feature>
<evidence type="ECO:0000313" key="16">
    <source>
        <dbReference type="EMBL" id="THD26742.1"/>
    </source>
</evidence>
<proteinExistence type="predicted"/>
<feature type="domain" description="Fibronectin type-III" evidence="15">
    <location>
        <begin position="262"/>
        <end position="358"/>
    </location>
</feature>
<evidence type="ECO:0000259" key="14">
    <source>
        <dbReference type="PROSITE" id="PS50056"/>
    </source>
</evidence>
<keyword evidence="4 12" id="KW-0732">Signal</keyword>
<dbReference type="PROSITE" id="PS00383">
    <property type="entry name" value="TYR_PHOSPHATASE_1"/>
    <property type="match status" value="2"/>
</dbReference>
<keyword evidence="8 11" id="KW-0472">Membrane</keyword>
<dbReference type="PANTHER" id="PTHR46957:SF3">
    <property type="entry name" value="CYTOKINE RECEPTOR"/>
    <property type="match status" value="1"/>
</dbReference>